<dbReference type="Gene3D" id="3.30.420.40">
    <property type="match status" value="1"/>
</dbReference>
<sequence length="305" mass="34119">MRVGIIDIGTNTFHLLIVDRNDENQILHKEKVAVRIGKNGISKGYISDDAIDRAIETLSNFRSKLIQYQVDETIATATSAVRNAENKQEFIEAIKETTGINVNVLTGEEEAFLIYQGVKEFIDIQETALIMDIGGGSIEFILADADEIKWLQSYEIGGQRIIDQFHQSDPIQNSEITALQSFLDETLVEMVAKTKEYGAKYLIGSSGSFDTFWDMHTAIHPENIMDDPILLKSELQTINKALVSKTRDERLAIPGMISMRVDMIVGASIVTQYVMNSCHFDEVKISPFALKEGVLYHGLPDKNKA</sequence>
<evidence type="ECO:0000259" key="1">
    <source>
        <dbReference type="Pfam" id="PF02541"/>
    </source>
</evidence>
<gene>
    <name evidence="2" type="ORF">N6H18_09040</name>
</gene>
<keyword evidence="3" id="KW-1185">Reference proteome</keyword>
<dbReference type="InterPro" id="IPR043129">
    <property type="entry name" value="ATPase_NBD"/>
</dbReference>
<dbReference type="CDD" id="cd24055">
    <property type="entry name" value="ASKHA_NBD_ChPPX-like"/>
    <property type="match status" value="1"/>
</dbReference>
<dbReference type="InterPro" id="IPR050273">
    <property type="entry name" value="GppA/Ppx_hydrolase"/>
</dbReference>
<protein>
    <submittedName>
        <fullName evidence="2">Phosphatase</fullName>
    </submittedName>
</protein>
<feature type="domain" description="Ppx/GppA phosphatase N-terminal" evidence="1">
    <location>
        <begin position="19"/>
        <end position="300"/>
    </location>
</feature>
<proteinExistence type="predicted"/>
<evidence type="ECO:0000313" key="3">
    <source>
        <dbReference type="Proteomes" id="UP001065174"/>
    </source>
</evidence>
<dbReference type="SUPFAM" id="SSF53067">
    <property type="entry name" value="Actin-like ATPase domain"/>
    <property type="match status" value="2"/>
</dbReference>
<accession>A0ABY6CUH9</accession>
<dbReference type="InterPro" id="IPR003695">
    <property type="entry name" value="Ppx_GppA_N"/>
</dbReference>
<dbReference type="PANTHER" id="PTHR30005">
    <property type="entry name" value="EXOPOLYPHOSPHATASE"/>
    <property type="match status" value="1"/>
</dbReference>
<dbReference type="Proteomes" id="UP001065174">
    <property type="component" value="Chromosome"/>
</dbReference>
<reference evidence="2" key="1">
    <citation type="submission" date="2022-09" db="EMBL/GenBank/DDBJ databases">
        <title>Comparative genomics and taxonomic characterization of three novel marine species of genus Reichenbachiella exhibiting antioxidant and polysaccharide degradation activities.</title>
        <authorList>
            <person name="Muhammad N."/>
            <person name="Lee Y.-J."/>
            <person name="Ko J."/>
            <person name="Kim S.-G."/>
        </authorList>
    </citation>
    <scope>NUCLEOTIDE SEQUENCE</scope>
    <source>
        <strain evidence="2">BKB1-1</strain>
    </source>
</reference>
<dbReference type="PANTHER" id="PTHR30005:SF0">
    <property type="entry name" value="RETROGRADE REGULATION PROTEIN 2"/>
    <property type="match status" value="1"/>
</dbReference>
<dbReference type="Pfam" id="PF02541">
    <property type="entry name" value="Ppx-GppA"/>
    <property type="match status" value="1"/>
</dbReference>
<organism evidence="2 3">
    <name type="scientific">Reichenbachiella agarivorans</name>
    <dbReference type="NCBI Taxonomy" id="2979464"/>
    <lineage>
        <taxon>Bacteria</taxon>
        <taxon>Pseudomonadati</taxon>
        <taxon>Bacteroidota</taxon>
        <taxon>Cytophagia</taxon>
        <taxon>Cytophagales</taxon>
        <taxon>Reichenbachiellaceae</taxon>
        <taxon>Reichenbachiella</taxon>
    </lineage>
</organism>
<name>A0ABY6CUH9_9BACT</name>
<dbReference type="RefSeq" id="WP_262311598.1">
    <property type="nucleotide sequence ID" value="NZ_CP106679.1"/>
</dbReference>
<dbReference type="EMBL" id="CP106679">
    <property type="protein sequence ID" value="UXP34172.1"/>
    <property type="molecule type" value="Genomic_DNA"/>
</dbReference>
<evidence type="ECO:0000313" key="2">
    <source>
        <dbReference type="EMBL" id="UXP34172.1"/>
    </source>
</evidence>
<dbReference type="Gene3D" id="3.30.420.150">
    <property type="entry name" value="Exopolyphosphatase. Domain 2"/>
    <property type="match status" value="1"/>
</dbReference>